<dbReference type="EMBL" id="JAOTPV010000002">
    <property type="protein sequence ID" value="KAJ4487549.1"/>
    <property type="molecule type" value="Genomic_DNA"/>
</dbReference>
<comment type="caution">
    <text evidence="2">The sequence shown here is derived from an EMBL/GenBank/DDBJ whole genome shotgun (WGS) entry which is preliminary data.</text>
</comment>
<protein>
    <submittedName>
        <fullName evidence="2">Uncharacterized protein</fullName>
    </submittedName>
</protein>
<dbReference type="InterPro" id="IPR011009">
    <property type="entry name" value="Kinase-like_dom_sf"/>
</dbReference>
<evidence type="ECO:0000313" key="1">
    <source>
        <dbReference type="EMBL" id="KAJ4487549.1"/>
    </source>
</evidence>
<evidence type="ECO:0000313" key="2">
    <source>
        <dbReference type="EMBL" id="KAJ4488516.1"/>
    </source>
</evidence>
<dbReference type="Proteomes" id="UP001150266">
    <property type="component" value="Unassembled WGS sequence"/>
</dbReference>
<gene>
    <name evidence="1" type="ORF">J3R30DRAFT_3400276</name>
    <name evidence="2" type="ORF">J3R30DRAFT_3400997</name>
</gene>
<accession>A0A9W9AQQ0</accession>
<keyword evidence="3" id="KW-1185">Reference proteome</keyword>
<dbReference type="OrthoDB" id="2906425at2759"/>
<name>A0A9W9AQQ0_9AGAR</name>
<evidence type="ECO:0000313" key="3">
    <source>
        <dbReference type="Proteomes" id="UP001150266"/>
    </source>
</evidence>
<organism evidence="2 3">
    <name type="scientific">Lentinula aciculospora</name>
    <dbReference type="NCBI Taxonomy" id="153920"/>
    <lineage>
        <taxon>Eukaryota</taxon>
        <taxon>Fungi</taxon>
        <taxon>Dikarya</taxon>
        <taxon>Basidiomycota</taxon>
        <taxon>Agaricomycotina</taxon>
        <taxon>Agaricomycetes</taxon>
        <taxon>Agaricomycetidae</taxon>
        <taxon>Agaricales</taxon>
        <taxon>Marasmiineae</taxon>
        <taxon>Omphalotaceae</taxon>
        <taxon>Lentinula</taxon>
    </lineage>
</organism>
<dbReference type="SUPFAM" id="SSF56112">
    <property type="entry name" value="Protein kinase-like (PK-like)"/>
    <property type="match status" value="1"/>
</dbReference>
<dbReference type="AlphaFoldDB" id="A0A9W9AQQ0"/>
<reference evidence="2" key="1">
    <citation type="submission" date="2022-08" db="EMBL/GenBank/DDBJ databases">
        <title>A Global Phylogenomic Analysis of the Shiitake Genus Lentinula.</title>
        <authorList>
            <consortium name="DOE Joint Genome Institute"/>
            <person name="Sierra-Patev S."/>
            <person name="Min B."/>
            <person name="Naranjo-Ortiz M."/>
            <person name="Looney B."/>
            <person name="Konkel Z."/>
            <person name="Slot J.C."/>
            <person name="Sakamoto Y."/>
            <person name="Steenwyk J.L."/>
            <person name="Rokas A."/>
            <person name="Carro J."/>
            <person name="Camarero S."/>
            <person name="Ferreira P."/>
            <person name="Molpeceres G."/>
            <person name="Ruiz-Duenas F.J."/>
            <person name="Serrano A."/>
            <person name="Henrissat B."/>
            <person name="Drula E."/>
            <person name="Hughes K.W."/>
            <person name="Mata J.L."/>
            <person name="Ishikawa N.K."/>
            <person name="Vargas-Isla R."/>
            <person name="Ushijima S."/>
            <person name="Smith C.A."/>
            <person name="Ahrendt S."/>
            <person name="Andreopoulos W."/>
            <person name="He G."/>
            <person name="Labutti K."/>
            <person name="Lipzen A."/>
            <person name="Ng V."/>
            <person name="Riley R."/>
            <person name="Sandor L."/>
            <person name="Barry K."/>
            <person name="Martinez A.T."/>
            <person name="Xiao Y."/>
            <person name="Gibbons J.G."/>
            <person name="Terashima K."/>
            <person name="Grigoriev I.V."/>
            <person name="Hibbett D.S."/>
        </authorList>
    </citation>
    <scope>NUCLEOTIDE SEQUENCE</scope>
    <source>
        <strain evidence="2">JLM2183</strain>
    </source>
</reference>
<proteinExistence type="predicted"/>
<sequence>MFMLNFVKMHQPTISSRQLNTYRKIRQFQSPGSIFQTTVSTTTLAHRIIYKSAWFLTYGRGRFKPYNPNCEQAICVVKQVAQFECQLSPLNFDTIGSLEYNEKSTLRKPDLLYRRRSWLSSMNNVDSVPKIQDIDLEARSDHAHFTVWYTMLEANLNHLDLSSVDPPRYHFVLLHADLNIGNVLVEYEDLTKVVAVID</sequence>
<dbReference type="EMBL" id="JAOTPV010000002">
    <property type="protein sequence ID" value="KAJ4488516.1"/>
    <property type="molecule type" value="Genomic_DNA"/>
</dbReference>